<name>A0ABU4K807_9ACTN</name>
<organism evidence="1 2">
    <name type="scientific">Streptomyces roseolus</name>
    <dbReference type="NCBI Taxonomy" id="67358"/>
    <lineage>
        <taxon>Bacteria</taxon>
        <taxon>Bacillati</taxon>
        <taxon>Actinomycetota</taxon>
        <taxon>Actinomycetes</taxon>
        <taxon>Kitasatosporales</taxon>
        <taxon>Streptomycetaceae</taxon>
        <taxon>Streptomyces</taxon>
    </lineage>
</organism>
<dbReference type="Gene3D" id="1.25.10.10">
    <property type="entry name" value="Leucine-rich Repeat Variant"/>
    <property type="match status" value="3"/>
</dbReference>
<keyword evidence="2" id="KW-1185">Reference proteome</keyword>
<accession>A0ABU4K807</accession>
<dbReference type="EMBL" id="JAWJZF010000359">
    <property type="protein sequence ID" value="MDX2293530.1"/>
    <property type="molecule type" value="Genomic_DNA"/>
</dbReference>
<reference evidence="1 2" key="1">
    <citation type="submission" date="2023-10" db="EMBL/GenBank/DDBJ databases">
        <authorList>
            <person name="Wang X.X."/>
        </authorList>
    </citation>
    <scope>NUCLEOTIDE SEQUENCE [LARGE SCALE GENOMIC DNA]</scope>
    <source>
        <strain evidence="1 2">NBRC 12816</strain>
    </source>
</reference>
<gene>
    <name evidence="1" type="ORF">R2363_15280</name>
</gene>
<protein>
    <recommendedName>
        <fullName evidence="3">Leucine rich repeat variant</fullName>
    </recommendedName>
</protein>
<evidence type="ECO:0000313" key="1">
    <source>
        <dbReference type="EMBL" id="MDX2293530.1"/>
    </source>
</evidence>
<evidence type="ECO:0008006" key="3">
    <source>
        <dbReference type="Google" id="ProtNLM"/>
    </source>
</evidence>
<dbReference type="Proteomes" id="UP001278571">
    <property type="component" value="Unassembled WGS sequence"/>
</dbReference>
<comment type="caution">
    <text evidence="1">The sequence shown here is derived from an EMBL/GenBank/DDBJ whole genome shotgun (WGS) entry which is preliminary data.</text>
</comment>
<sequence length="512" mass="52985">MPAVSSLCGLAANPALSAADLDRLVALADETVADVLLGRPDLGRTRALALAHRVEGVARTLASTGRLAADDIDPAVWPDAALALLDRGEGPAAWARRFAADPDRERRERLAACPGLPSDVIETLAADPEPEVVVELAFSGDAETTARLASHPHASVRNAVAGNEATPPAVLAALLTGEGLPPVRHCRVCDQEEIPFVHGRDCARPDCVLPPGDACDGTHASTVHGIRVAALGNPATPAEAAARFAGHSDPMARWALAGRPDLPAAACAVLAGDPLPGIRADLAANPAVDATLARAMAADPAAEVRRALAHHPRLPLDVLTDLARTTRLGSALLPRVAGASPAETEALACSPDPAVRTLVARRRDLPPATRDRLADDPDAKVVAAVAPHPGLTEARLRGMIARHGAQVLAGVAANPDAPPALLEELARREPPVRKVLREVARHPSATPAALLACLADDRARRSAAGHPALPPSALAELTTHQDWRVREAAAAHPALPQAVTADLLRSGDVVSR</sequence>
<proteinExistence type="predicted"/>
<evidence type="ECO:0000313" key="2">
    <source>
        <dbReference type="Proteomes" id="UP001278571"/>
    </source>
</evidence>
<dbReference type="InterPro" id="IPR011989">
    <property type="entry name" value="ARM-like"/>
</dbReference>